<dbReference type="EMBL" id="LR796860">
    <property type="protein sequence ID" value="CAB4170377.1"/>
    <property type="molecule type" value="Genomic_DNA"/>
</dbReference>
<dbReference type="EMBL" id="LR797021">
    <property type="protein sequence ID" value="CAB4182066.1"/>
    <property type="molecule type" value="Genomic_DNA"/>
</dbReference>
<name>A0A6J5R861_9CAUD</name>
<evidence type="ECO:0000313" key="2">
    <source>
        <dbReference type="EMBL" id="CAB4170377.1"/>
    </source>
</evidence>
<evidence type="ECO:0000313" key="5">
    <source>
        <dbReference type="EMBL" id="CAB4190716.1"/>
    </source>
</evidence>
<accession>A0A6J5R861</accession>
<sequence length="613" mass="63928">MRKFILALMGLLVFTSAAMADSVLIIDAQYDQVTNNVKGRLEAAGHTVTITTNLASIPTVTTTYQQVWDLRYAAALTAGEQTAYQTYVTNGGFAYFVTENPGCCQSRNNSVAALITNLGGGTTTIGANSAMTNNVSSNVNTTYMTAGITVNYAAVSAIVNSQGIPLISDGAGAVSGMSWIGRAGNLGQGVTGTIVTVADTNWLDSSRFNTSGTTAQQQNVTALDDIIRGIVAGTVGGTISANGNGAAASNGGGAPPPPTVVSTAAGSNAIVSTTTYGNVTVVTQVVDGRTNAGKNFTITRVKTPITTTPFTNTIVTTPSTVTTYSDNSTVTTNGTPVTTSTTGNVVTIGQPTSESASVSAVGLKDALAVRNFNPFLVDVIRTKDGAWVTPLMGYAKTESGSFNNSSIGFGAQKTFENNTLGIAGTFGKSDSKNFLNSESNSQSYGATAYALNKQSAIWTKVAVGFSSSEYTTTTSLPVFALVNSNKVKANNYYADLTFYSGKEFRGFRPLVGVTLNKSGVVSQSESGSPLLSTLPEKDSIFEARPYAGIRYDVDWFGIETRVTQSKDFKTVGQVRASVSKEVFKNVSFDLTGGFDKSSNYTAAVGMVGLKIKF</sequence>
<evidence type="ECO:0000313" key="7">
    <source>
        <dbReference type="EMBL" id="CAB4222567.1"/>
    </source>
</evidence>
<dbReference type="InterPro" id="IPR036709">
    <property type="entry name" value="Autotransporte_beta_dom_sf"/>
</dbReference>
<dbReference type="EMBL" id="LR796945">
    <property type="protein sequence ID" value="CAB4176932.1"/>
    <property type="molecule type" value="Genomic_DNA"/>
</dbReference>
<evidence type="ECO:0000313" key="6">
    <source>
        <dbReference type="EMBL" id="CAB4211104.1"/>
    </source>
</evidence>
<evidence type="ECO:0000313" key="8">
    <source>
        <dbReference type="EMBL" id="CAB5227684.1"/>
    </source>
</evidence>
<dbReference type="SUPFAM" id="SSF103515">
    <property type="entry name" value="Autotransporter"/>
    <property type="match status" value="1"/>
</dbReference>
<dbReference type="EMBL" id="LR797157">
    <property type="protein sequence ID" value="CAB4190716.1"/>
    <property type="molecule type" value="Genomic_DNA"/>
</dbReference>
<reference evidence="5" key="1">
    <citation type="submission" date="2020-05" db="EMBL/GenBank/DDBJ databases">
        <authorList>
            <person name="Chiriac C."/>
            <person name="Salcher M."/>
            <person name="Ghai R."/>
            <person name="Kavagutti S V."/>
        </authorList>
    </citation>
    <scope>NUCLEOTIDE SEQUENCE</scope>
</reference>
<dbReference type="EMBL" id="LR798378">
    <property type="protein sequence ID" value="CAB5227684.1"/>
    <property type="molecule type" value="Genomic_DNA"/>
</dbReference>
<dbReference type="InterPro" id="IPR005546">
    <property type="entry name" value="Autotransporte_beta"/>
</dbReference>
<dbReference type="SMART" id="SM00869">
    <property type="entry name" value="Autotransporter"/>
    <property type="match status" value="1"/>
</dbReference>
<gene>
    <name evidence="4" type="ORF">UFOVP1065_126</name>
    <name evidence="5" type="ORF">UFOVP1198_95</name>
    <name evidence="6" type="ORF">UFOVP1418_87</name>
    <name evidence="8" type="ORF">UFOVP1524_63</name>
    <name evidence="7" type="ORF">UFOVP1651_63</name>
    <name evidence="2" type="ORF">UFOVP908_41</name>
    <name evidence="3" type="ORF">UFOVP990_95</name>
</gene>
<evidence type="ECO:0000313" key="3">
    <source>
        <dbReference type="EMBL" id="CAB4176932.1"/>
    </source>
</evidence>
<feature type="domain" description="Autotransporter" evidence="1">
    <location>
        <begin position="383"/>
        <end position="603"/>
    </location>
</feature>
<protein>
    <submittedName>
        <fullName evidence="5">Autotransporter beta-domain containing protein</fullName>
    </submittedName>
</protein>
<dbReference type="EMBL" id="LR797369">
    <property type="protein sequence ID" value="CAB4211104.1"/>
    <property type="molecule type" value="Genomic_DNA"/>
</dbReference>
<proteinExistence type="predicted"/>
<organism evidence="5">
    <name type="scientific">uncultured Caudovirales phage</name>
    <dbReference type="NCBI Taxonomy" id="2100421"/>
    <lineage>
        <taxon>Viruses</taxon>
        <taxon>Duplodnaviria</taxon>
        <taxon>Heunggongvirae</taxon>
        <taxon>Uroviricota</taxon>
        <taxon>Caudoviricetes</taxon>
        <taxon>Peduoviridae</taxon>
        <taxon>Maltschvirus</taxon>
        <taxon>Maltschvirus maltsch</taxon>
    </lineage>
</organism>
<evidence type="ECO:0000259" key="1">
    <source>
        <dbReference type="SMART" id="SM00869"/>
    </source>
</evidence>
<evidence type="ECO:0000313" key="4">
    <source>
        <dbReference type="EMBL" id="CAB4182066.1"/>
    </source>
</evidence>
<dbReference type="EMBL" id="LR797518">
    <property type="protein sequence ID" value="CAB4222567.1"/>
    <property type="molecule type" value="Genomic_DNA"/>
</dbReference>